<accession>A0AAP1WHB9</accession>
<evidence type="ECO:0000313" key="2">
    <source>
        <dbReference type="EMBL" id="MBE7696294.1"/>
    </source>
</evidence>
<evidence type="ECO:0000256" key="1">
    <source>
        <dbReference type="SAM" id="Coils"/>
    </source>
</evidence>
<proteinExistence type="predicted"/>
<organism evidence="2 3">
    <name type="scientific">Tenacibaculum finnmarkense genomovar finnmarkense</name>
    <dbReference type="NCBI Taxonomy" id="1458503"/>
    <lineage>
        <taxon>Bacteria</taxon>
        <taxon>Pseudomonadati</taxon>
        <taxon>Bacteroidota</taxon>
        <taxon>Flavobacteriia</taxon>
        <taxon>Flavobacteriales</taxon>
        <taxon>Flavobacteriaceae</taxon>
        <taxon>Tenacibaculum</taxon>
        <taxon>Tenacibaculum finnmarkense</taxon>
    </lineage>
</organism>
<sequence length="127" mass="15099">MPMFNSDILKSINPELLLQTSFKAKTHSDLIEITYTIDYLKKNMPIDKMSLFKEKVIAHLKEKEIENDELYNHLLSCSFYEKLSKEVLSDLNLKIETAEELNKDQKKIIEDLKGNSFIWILKYLWRQ</sequence>
<dbReference type="Proteomes" id="UP000806077">
    <property type="component" value="Unassembled WGS sequence"/>
</dbReference>
<keyword evidence="3" id="KW-1185">Reference proteome</keyword>
<keyword evidence="1" id="KW-0175">Coiled coil</keyword>
<dbReference type="RefSeq" id="WP_101955851.1">
    <property type="nucleotide sequence ID" value="NZ_JAJHTL010000056.1"/>
</dbReference>
<evidence type="ECO:0000313" key="3">
    <source>
        <dbReference type="Proteomes" id="UP000806077"/>
    </source>
</evidence>
<dbReference type="AlphaFoldDB" id="A0AAP1WHB9"/>
<comment type="caution">
    <text evidence="2">The sequence shown here is derived from an EMBL/GenBank/DDBJ whole genome shotgun (WGS) entry which is preliminary data.</text>
</comment>
<reference evidence="2 3" key="1">
    <citation type="journal article" date="2020" name="Int. J. Syst. Evol. Microbiol.">
        <title>Tenacibaculum piscium sp. nov., isolated from skin ulcers of sea-farmed fish, and description of Tenacibaculum finnmarkense sp. nov. with subdivision into genomovars finnmarkense and ulcerans.</title>
        <authorList>
            <person name="Olsen A.B."/>
            <person name="Spilsberg B."/>
            <person name="Nilsen H.K."/>
            <person name="Lagesen K."/>
            <person name="Gulla S."/>
            <person name="Avendano-Herrera R."/>
            <person name="Irgang R."/>
            <person name="Duchaud E."/>
            <person name="Colquhoun D.J."/>
        </authorList>
    </citation>
    <scope>NUCLEOTIDE SEQUENCE [LARGE SCALE GENOMIC DNA]</scope>
    <source>
        <strain evidence="2 3">TNO037</strain>
    </source>
</reference>
<feature type="coiled-coil region" evidence="1">
    <location>
        <begin position="88"/>
        <end position="115"/>
    </location>
</feature>
<dbReference type="EMBL" id="WXXV01000052">
    <property type="protein sequence ID" value="MBE7696294.1"/>
    <property type="molecule type" value="Genomic_DNA"/>
</dbReference>
<name>A0AAP1WHB9_9FLAO</name>
<protein>
    <submittedName>
        <fullName evidence="2">Uncharacterized protein</fullName>
    </submittedName>
</protein>
<gene>
    <name evidence="2" type="ORF">F7645_12810</name>
</gene>